<evidence type="ECO:0000313" key="2">
    <source>
        <dbReference type="EMBL" id="GAA0227844.1"/>
    </source>
</evidence>
<dbReference type="Gene3D" id="3.40.630.30">
    <property type="match status" value="1"/>
</dbReference>
<evidence type="ECO:0000259" key="1">
    <source>
        <dbReference type="PROSITE" id="PS51186"/>
    </source>
</evidence>
<dbReference type="InterPro" id="IPR000182">
    <property type="entry name" value="GNAT_dom"/>
</dbReference>
<dbReference type="PROSITE" id="PS51186">
    <property type="entry name" value="GNAT"/>
    <property type="match status" value="1"/>
</dbReference>
<dbReference type="Pfam" id="PF13302">
    <property type="entry name" value="Acetyltransf_3"/>
    <property type="match status" value="1"/>
</dbReference>
<dbReference type="RefSeq" id="WP_343934159.1">
    <property type="nucleotide sequence ID" value="NZ_BAAABU010000004.1"/>
</dbReference>
<dbReference type="PANTHER" id="PTHR43441">
    <property type="entry name" value="RIBOSOMAL-PROTEIN-SERINE ACETYLTRANSFERASE"/>
    <property type="match status" value="1"/>
</dbReference>
<sequence>MITTDRLALPAWTDADLAAVAAGDHPDHWAEDFPAEGDRVIAGLLADRPAGRGGFGHRLLVERATGLVVGSIGLFWPPVDGRLEIGYGVVPSRRGLGYATEATRALAAHALTAPGVTVVHAGVDPANPASVRVLVKAGFTLVDAGAEVHRYEFTG</sequence>
<keyword evidence="3" id="KW-1185">Reference proteome</keyword>
<protein>
    <recommendedName>
        <fullName evidence="1">N-acetyltransferase domain-containing protein</fullName>
    </recommendedName>
</protein>
<feature type="domain" description="N-acetyltransferase" evidence="1">
    <location>
        <begin position="1"/>
        <end position="155"/>
    </location>
</feature>
<name>A0ABP3DB57_9PSEU</name>
<dbReference type="Proteomes" id="UP001500416">
    <property type="component" value="Unassembled WGS sequence"/>
</dbReference>
<reference evidence="3" key="1">
    <citation type="journal article" date="2019" name="Int. J. Syst. Evol. Microbiol.">
        <title>The Global Catalogue of Microorganisms (GCM) 10K type strain sequencing project: providing services to taxonomists for standard genome sequencing and annotation.</title>
        <authorList>
            <consortium name="The Broad Institute Genomics Platform"/>
            <consortium name="The Broad Institute Genome Sequencing Center for Infectious Disease"/>
            <person name="Wu L."/>
            <person name="Ma J."/>
        </authorList>
    </citation>
    <scope>NUCLEOTIDE SEQUENCE [LARGE SCALE GENOMIC DNA]</scope>
    <source>
        <strain evidence="3">JCM 3380</strain>
    </source>
</reference>
<gene>
    <name evidence="2" type="ORF">GCM10010492_27770</name>
</gene>
<dbReference type="InterPro" id="IPR016181">
    <property type="entry name" value="Acyl_CoA_acyltransferase"/>
</dbReference>
<dbReference type="EMBL" id="BAAABU010000004">
    <property type="protein sequence ID" value="GAA0227844.1"/>
    <property type="molecule type" value="Genomic_DNA"/>
</dbReference>
<comment type="caution">
    <text evidence="2">The sequence shown here is derived from an EMBL/GenBank/DDBJ whole genome shotgun (WGS) entry which is preliminary data.</text>
</comment>
<organism evidence="2 3">
    <name type="scientific">Saccharothrix mutabilis subsp. mutabilis</name>
    <dbReference type="NCBI Taxonomy" id="66855"/>
    <lineage>
        <taxon>Bacteria</taxon>
        <taxon>Bacillati</taxon>
        <taxon>Actinomycetota</taxon>
        <taxon>Actinomycetes</taxon>
        <taxon>Pseudonocardiales</taxon>
        <taxon>Pseudonocardiaceae</taxon>
        <taxon>Saccharothrix</taxon>
    </lineage>
</organism>
<dbReference type="InterPro" id="IPR051908">
    <property type="entry name" value="Ribosomal_N-acetyltransferase"/>
</dbReference>
<dbReference type="PANTHER" id="PTHR43441:SF6">
    <property type="entry name" value="N-ACETYLTRANSFERASE DOMAIN-CONTAINING PROTEIN"/>
    <property type="match status" value="1"/>
</dbReference>
<evidence type="ECO:0000313" key="3">
    <source>
        <dbReference type="Proteomes" id="UP001500416"/>
    </source>
</evidence>
<proteinExistence type="predicted"/>
<dbReference type="SUPFAM" id="SSF55729">
    <property type="entry name" value="Acyl-CoA N-acyltransferases (Nat)"/>
    <property type="match status" value="1"/>
</dbReference>
<accession>A0ABP3DB57</accession>